<dbReference type="InterPro" id="IPR019734">
    <property type="entry name" value="TPR_rpt"/>
</dbReference>
<feature type="repeat" description="TPR" evidence="3">
    <location>
        <begin position="107"/>
        <end position="140"/>
    </location>
</feature>
<evidence type="ECO:0000256" key="4">
    <source>
        <dbReference type="SAM" id="Phobius"/>
    </source>
</evidence>
<reference evidence="5" key="1">
    <citation type="submission" date="2023-05" db="EMBL/GenBank/DDBJ databases">
        <authorList>
            <person name="Zhang X."/>
        </authorList>
    </citation>
    <scope>NUCLEOTIDE SEQUENCE</scope>
    <source>
        <strain evidence="5">YF14B1</strain>
    </source>
</reference>
<feature type="transmembrane region" description="Helical" evidence="4">
    <location>
        <begin position="339"/>
        <end position="372"/>
    </location>
</feature>
<evidence type="ECO:0000256" key="3">
    <source>
        <dbReference type="PROSITE-ProRule" id="PRU00339"/>
    </source>
</evidence>
<keyword evidence="1" id="KW-0677">Repeat</keyword>
<gene>
    <name evidence="5" type="ORF">QNI16_32260</name>
</gene>
<feature type="transmembrane region" description="Helical" evidence="4">
    <location>
        <begin position="277"/>
        <end position="296"/>
    </location>
</feature>
<name>A0AAE3QXG1_9BACT</name>
<dbReference type="PROSITE" id="PS50005">
    <property type="entry name" value="TPR"/>
    <property type="match status" value="2"/>
</dbReference>
<protein>
    <submittedName>
        <fullName evidence="5">Tetratricopeptide repeat protein</fullName>
    </submittedName>
</protein>
<dbReference type="Proteomes" id="UP001241110">
    <property type="component" value="Unassembled WGS sequence"/>
</dbReference>
<dbReference type="InterPro" id="IPR051012">
    <property type="entry name" value="CellSynth/LPSAsmb/PSIAsmb"/>
</dbReference>
<dbReference type="PANTHER" id="PTHR45586:SF1">
    <property type="entry name" value="LIPOPOLYSACCHARIDE ASSEMBLY PROTEIN B"/>
    <property type="match status" value="1"/>
</dbReference>
<dbReference type="RefSeq" id="WP_313987473.1">
    <property type="nucleotide sequence ID" value="NZ_JASJOS010000018.1"/>
</dbReference>
<dbReference type="Gene3D" id="1.25.40.10">
    <property type="entry name" value="Tetratricopeptide repeat domain"/>
    <property type="match status" value="1"/>
</dbReference>
<dbReference type="InterPro" id="IPR011990">
    <property type="entry name" value="TPR-like_helical_dom_sf"/>
</dbReference>
<comment type="caution">
    <text evidence="5">The sequence shown here is derived from an EMBL/GenBank/DDBJ whole genome shotgun (WGS) entry which is preliminary data.</text>
</comment>
<dbReference type="EMBL" id="JASJOS010000018">
    <property type="protein sequence ID" value="MDJ1485218.1"/>
    <property type="molecule type" value="Genomic_DNA"/>
</dbReference>
<evidence type="ECO:0000256" key="2">
    <source>
        <dbReference type="ARBA" id="ARBA00022803"/>
    </source>
</evidence>
<dbReference type="SUPFAM" id="SSF48452">
    <property type="entry name" value="TPR-like"/>
    <property type="match status" value="2"/>
</dbReference>
<dbReference type="AlphaFoldDB" id="A0AAE3QXG1"/>
<evidence type="ECO:0000313" key="6">
    <source>
        <dbReference type="Proteomes" id="UP001241110"/>
    </source>
</evidence>
<organism evidence="5 6">
    <name type="scientific">Xanthocytophaga flava</name>
    <dbReference type="NCBI Taxonomy" id="3048013"/>
    <lineage>
        <taxon>Bacteria</taxon>
        <taxon>Pseudomonadati</taxon>
        <taxon>Bacteroidota</taxon>
        <taxon>Cytophagia</taxon>
        <taxon>Cytophagales</taxon>
        <taxon>Rhodocytophagaceae</taxon>
        <taxon>Xanthocytophaga</taxon>
    </lineage>
</organism>
<dbReference type="PANTHER" id="PTHR45586">
    <property type="entry name" value="TPR REPEAT-CONTAINING PROTEIN PA4667"/>
    <property type="match status" value="1"/>
</dbReference>
<keyword evidence="4" id="KW-0812">Transmembrane</keyword>
<dbReference type="SMART" id="SM00028">
    <property type="entry name" value="TPR"/>
    <property type="match status" value="6"/>
</dbReference>
<keyword evidence="2 3" id="KW-0802">TPR repeat</keyword>
<feature type="repeat" description="TPR" evidence="3">
    <location>
        <begin position="175"/>
        <end position="208"/>
    </location>
</feature>
<dbReference type="Pfam" id="PF13371">
    <property type="entry name" value="TPR_9"/>
    <property type="match status" value="1"/>
</dbReference>
<feature type="transmembrane region" description="Helical" evidence="4">
    <location>
        <begin position="251"/>
        <end position="270"/>
    </location>
</feature>
<sequence length="382" mass="44674">MSNSSDIILKRAEVLIDQERYELAAKELYKILTTEPEHVDAIANLVRSLTGSSQYSEAKQWIEKLLYLAPDRAYFYYLAAFVEVRIKDFDLAEKHIRTAIQLEPDWAMHFEVLSRIYQHRGKYEEGLIYANEGLRLDPDHIDCLDARLFSLSMLGHKEEAWATINQALKLEPENPYLRRDIGVALMHLGDYEAAEYHLQETLRIEPSYEDVQKHLGKTIKQKQWPYRISRTANVVFNRLLSLPSRLPHTEYGYALLSLLFIAVLFVFLFFKQQTMVWALLILPLGCLLFFISLYLFQFLFNTLWKPVIYISDLWLYTHKKHKHLYQTEKQKVVQTGQLIGIGVILLVLCIIFGKNVPLLAWIVLTIVVLYWYGKHSQKNTSS</sequence>
<proteinExistence type="predicted"/>
<evidence type="ECO:0000313" key="5">
    <source>
        <dbReference type="EMBL" id="MDJ1485218.1"/>
    </source>
</evidence>
<dbReference type="Pfam" id="PF14559">
    <property type="entry name" value="TPR_19"/>
    <property type="match status" value="1"/>
</dbReference>
<evidence type="ECO:0000256" key="1">
    <source>
        <dbReference type="ARBA" id="ARBA00022737"/>
    </source>
</evidence>
<keyword evidence="4" id="KW-0472">Membrane</keyword>
<keyword evidence="4" id="KW-1133">Transmembrane helix</keyword>
<accession>A0AAE3QXG1</accession>